<reference evidence="1" key="1">
    <citation type="journal article" date="2017" name="Nature">
        <title>The sunflower genome provides insights into oil metabolism, flowering and Asterid evolution.</title>
        <authorList>
            <person name="Badouin H."/>
            <person name="Gouzy J."/>
            <person name="Grassa C.J."/>
            <person name="Murat F."/>
            <person name="Staton S.E."/>
            <person name="Cottret L."/>
            <person name="Lelandais-Briere C."/>
            <person name="Owens G.L."/>
            <person name="Carrere S."/>
            <person name="Mayjonade B."/>
            <person name="Legrand L."/>
            <person name="Gill N."/>
            <person name="Kane N.C."/>
            <person name="Bowers J.E."/>
            <person name="Hubner S."/>
            <person name="Bellec A."/>
            <person name="Berard A."/>
            <person name="Berges H."/>
            <person name="Blanchet N."/>
            <person name="Boniface M.C."/>
            <person name="Brunel D."/>
            <person name="Catrice O."/>
            <person name="Chaidir N."/>
            <person name="Claudel C."/>
            <person name="Donnadieu C."/>
            <person name="Faraut T."/>
            <person name="Fievet G."/>
            <person name="Helmstetter N."/>
            <person name="King M."/>
            <person name="Knapp S.J."/>
            <person name="Lai Z."/>
            <person name="Le Paslier M.C."/>
            <person name="Lippi Y."/>
            <person name="Lorenzon L."/>
            <person name="Mandel J.R."/>
            <person name="Marage G."/>
            <person name="Marchand G."/>
            <person name="Marquand E."/>
            <person name="Bret-Mestries E."/>
            <person name="Morien E."/>
            <person name="Nambeesan S."/>
            <person name="Nguyen T."/>
            <person name="Pegot-Espagnet P."/>
            <person name="Pouilly N."/>
            <person name="Raftis F."/>
            <person name="Sallet E."/>
            <person name="Schiex T."/>
            <person name="Thomas J."/>
            <person name="Vandecasteele C."/>
            <person name="Vares D."/>
            <person name="Vear F."/>
            <person name="Vautrin S."/>
            <person name="Crespi M."/>
            <person name="Mangin B."/>
            <person name="Burke J.M."/>
            <person name="Salse J."/>
            <person name="Munos S."/>
            <person name="Vincourt P."/>
            <person name="Rieseberg L.H."/>
            <person name="Langlade N.B."/>
        </authorList>
    </citation>
    <scope>NUCLEOTIDE SEQUENCE</scope>
    <source>
        <tissue evidence="1">Leaves</tissue>
    </source>
</reference>
<protein>
    <submittedName>
        <fullName evidence="1">Uncharacterized protein</fullName>
    </submittedName>
</protein>
<reference evidence="1" key="2">
    <citation type="submission" date="2020-06" db="EMBL/GenBank/DDBJ databases">
        <title>Helianthus annuus Genome sequencing and assembly Release 2.</title>
        <authorList>
            <person name="Gouzy J."/>
            <person name="Langlade N."/>
            <person name="Munos S."/>
        </authorList>
    </citation>
    <scope>NUCLEOTIDE SEQUENCE</scope>
    <source>
        <tissue evidence="1">Leaves</tissue>
    </source>
</reference>
<dbReference type="AlphaFoldDB" id="A0A9K3DJ68"/>
<gene>
    <name evidence="1" type="ORF">HanXRQr2_Chr17g0812841</name>
</gene>
<keyword evidence="2" id="KW-1185">Reference proteome</keyword>
<organism evidence="1 2">
    <name type="scientific">Helianthus annuus</name>
    <name type="common">Common sunflower</name>
    <dbReference type="NCBI Taxonomy" id="4232"/>
    <lineage>
        <taxon>Eukaryota</taxon>
        <taxon>Viridiplantae</taxon>
        <taxon>Streptophyta</taxon>
        <taxon>Embryophyta</taxon>
        <taxon>Tracheophyta</taxon>
        <taxon>Spermatophyta</taxon>
        <taxon>Magnoliopsida</taxon>
        <taxon>eudicotyledons</taxon>
        <taxon>Gunneridae</taxon>
        <taxon>Pentapetalae</taxon>
        <taxon>asterids</taxon>
        <taxon>campanulids</taxon>
        <taxon>Asterales</taxon>
        <taxon>Asteraceae</taxon>
        <taxon>Asteroideae</taxon>
        <taxon>Heliantheae alliance</taxon>
        <taxon>Heliantheae</taxon>
        <taxon>Helianthus</taxon>
    </lineage>
</organism>
<dbReference type="Proteomes" id="UP000215914">
    <property type="component" value="Unassembled WGS sequence"/>
</dbReference>
<name>A0A9K3DJ68_HELAN</name>
<comment type="caution">
    <text evidence="1">The sequence shown here is derived from an EMBL/GenBank/DDBJ whole genome shotgun (WGS) entry which is preliminary data.</text>
</comment>
<dbReference type="EMBL" id="MNCJ02000332">
    <property type="protein sequence ID" value="KAF5756286.1"/>
    <property type="molecule type" value="Genomic_DNA"/>
</dbReference>
<dbReference type="Gramene" id="mRNA:HanXRQr2_Chr17g0812841">
    <property type="protein sequence ID" value="CDS:HanXRQr2_Chr17g0812841.1"/>
    <property type="gene ID" value="HanXRQr2_Chr17g0812841"/>
</dbReference>
<accession>A0A9K3DJ68</accession>
<evidence type="ECO:0000313" key="1">
    <source>
        <dbReference type="EMBL" id="KAF5756286.1"/>
    </source>
</evidence>
<sequence length="125" mass="14345">MFLRWFQENVCTVDQLGTRLMQIWRRVAAAECFPYLTRWLALAACFHAMPRLPSHNKCLLQRWLPLLLTYLVKTIWLHVFAFFSSLTEIGPVFGPSFCIKSVIGSGQTLCSPLGQNPLLLITMRS</sequence>
<evidence type="ECO:0000313" key="2">
    <source>
        <dbReference type="Proteomes" id="UP000215914"/>
    </source>
</evidence>
<proteinExistence type="predicted"/>